<dbReference type="PANTHER" id="PTHR21228">
    <property type="entry name" value="FAST LEU-RICH DOMAIN-CONTAINING"/>
    <property type="match status" value="1"/>
</dbReference>
<reference evidence="4" key="3">
    <citation type="submission" date="2025-08" db="UniProtKB">
        <authorList>
            <consortium name="Ensembl"/>
        </authorList>
    </citation>
    <scope>IDENTIFICATION</scope>
</reference>
<dbReference type="GO" id="GO:0035770">
    <property type="term" value="C:ribonucleoprotein granule"/>
    <property type="evidence" value="ECO:0007669"/>
    <property type="project" value="TreeGrafter"/>
</dbReference>
<dbReference type="GO" id="GO:0005759">
    <property type="term" value="C:mitochondrial matrix"/>
    <property type="evidence" value="ECO:0007669"/>
    <property type="project" value="TreeGrafter"/>
</dbReference>
<proteinExistence type="predicted"/>
<comment type="subcellular location">
    <subcellularLocation>
        <location evidence="1">Mitochondrion</location>
    </subcellularLocation>
</comment>
<dbReference type="Pfam" id="PF08368">
    <property type="entry name" value="FAST_2"/>
    <property type="match status" value="1"/>
</dbReference>
<feature type="domain" description="RAP" evidence="3">
    <location>
        <begin position="635"/>
        <end position="695"/>
    </location>
</feature>
<dbReference type="Proteomes" id="UP000265140">
    <property type="component" value="Chromosome 14"/>
</dbReference>
<dbReference type="STRING" id="8010.ENSELUP00000015934"/>
<evidence type="ECO:0000313" key="4">
    <source>
        <dbReference type="Ensembl" id="ENSELUP00000015934.3"/>
    </source>
</evidence>
<gene>
    <name evidence="4" type="primary">FASTKD5</name>
</gene>
<dbReference type="InterPro" id="IPR013579">
    <property type="entry name" value="FAST_2"/>
</dbReference>
<dbReference type="Ensembl" id="ENSELUT00000025144.3">
    <property type="protein sequence ID" value="ENSELUP00000015934.3"/>
    <property type="gene ID" value="ENSELUG00000015818.3"/>
</dbReference>
<dbReference type="SMART" id="SM00952">
    <property type="entry name" value="RAP"/>
    <property type="match status" value="1"/>
</dbReference>
<dbReference type="GO" id="GO:0000963">
    <property type="term" value="P:mitochondrial RNA processing"/>
    <property type="evidence" value="ECO:0007669"/>
    <property type="project" value="TreeGrafter"/>
</dbReference>
<dbReference type="InterPro" id="IPR013584">
    <property type="entry name" value="RAP"/>
</dbReference>
<dbReference type="Pfam" id="PF06743">
    <property type="entry name" value="FAST_1"/>
    <property type="match status" value="1"/>
</dbReference>
<evidence type="ECO:0000256" key="2">
    <source>
        <dbReference type="ARBA" id="ARBA00023128"/>
    </source>
</evidence>
<reference evidence="4" key="2">
    <citation type="submission" date="2020-02" db="EMBL/GenBank/DDBJ databases">
        <title>Esox lucius (northern pike) genome, fEsoLuc1, primary haplotype.</title>
        <authorList>
            <person name="Myers G."/>
            <person name="Karagic N."/>
            <person name="Meyer A."/>
            <person name="Pippel M."/>
            <person name="Reichard M."/>
            <person name="Winkler S."/>
            <person name="Tracey A."/>
            <person name="Sims Y."/>
            <person name="Howe K."/>
            <person name="Rhie A."/>
            <person name="Formenti G."/>
            <person name="Durbin R."/>
            <person name="Fedrigo O."/>
            <person name="Jarvis E.D."/>
        </authorList>
    </citation>
    <scope>NUCLEOTIDE SEQUENCE [LARGE SCALE GENOMIC DNA]</scope>
</reference>
<keyword evidence="5" id="KW-1185">Reference proteome</keyword>
<evidence type="ECO:0000256" key="1">
    <source>
        <dbReference type="ARBA" id="ARBA00004173"/>
    </source>
</evidence>
<dbReference type="GO" id="GO:0003723">
    <property type="term" value="F:RNA binding"/>
    <property type="evidence" value="ECO:0007669"/>
    <property type="project" value="TreeGrafter"/>
</dbReference>
<dbReference type="PANTHER" id="PTHR21228:SF70">
    <property type="entry name" value="FAST KINASE DOMAIN-CONTAINING PROTEIN 5, MITOCHONDRIAL"/>
    <property type="match status" value="1"/>
</dbReference>
<keyword evidence="2" id="KW-0496">Mitochondrion</keyword>
<dbReference type="InterPro" id="IPR050870">
    <property type="entry name" value="FAST_kinase"/>
</dbReference>
<name>A0A3P8YH76_ESOLU</name>
<evidence type="ECO:0000259" key="3">
    <source>
        <dbReference type="PROSITE" id="PS51286"/>
    </source>
</evidence>
<evidence type="ECO:0000313" key="5">
    <source>
        <dbReference type="Proteomes" id="UP000265140"/>
    </source>
</evidence>
<dbReference type="PROSITE" id="PS51286">
    <property type="entry name" value="RAP"/>
    <property type="match status" value="1"/>
</dbReference>
<dbReference type="GeneTree" id="ENSGT01030000234607"/>
<dbReference type="Bgee" id="ENSELUG00000015818">
    <property type="expression patterns" value="Expressed in ovary and 14 other cell types or tissues"/>
</dbReference>
<protein>
    <recommendedName>
        <fullName evidence="3">RAP domain-containing protein</fullName>
    </recommendedName>
</protein>
<dbReference type="Pfam" id="PF08373">
    <property type="entry name" value="RAP"/>
    <property type="match status" value="1"/>
</dbReference>
<organism evidence="4 5">
    <name type="scientific">Esox lucius</name>
    <name type="common">Northern pike</name>
    <dbReference type="NCBI Taxonomy" id="8010"/>
    <lineage>
        <taxon>Eukaryota</taxon>
        <taxon>Metazoa</taxon>
        <taxon>Chordata</taxon>
        <taxon>Craniata</taxon>
        <taxon>Vertebrata</taxon>
        <taxon>Euteleostomi</taxon>
        <taxon>Actinopterygii</taxon>
        <taxon>Neopterygii</taxon>
        <taxon>Teleostei</taxon>
        <taxon>Protacanthopterygii</taxon>
        <taxon>Esociformes</taxon>
        <taxon>Esocidae</taxon>
        <taxon>Esox</taxon>
    </lineage>
</organism>
<dbReference type="InParanoid" id="A0A3P8YH76"/>
<reference evidence="4" key="4">
    <citation type="submission" date="2025-09" db="UniProtKB">
        <authorList>
            <consortium name="Ensembl"/>
        </authorList>
    </citation>
    <scope>IDENTIFICATION</scope>
</reference>
<reference evidence="5" key="1">
    <citation type="journal article" date="2014" name="PLoS ONE">
        <title>The genome and linkage map of the northern pike (Esox lucius): conserved synteny revealed between the salmonid sister group and the Neoteleostei.</title>
        <authorList>
            <person name="Rondeau E.B."/>
            <person name="Minkley D.R."/>
            <person name="Leong J.S."/>
            <person name="Messmer A.M."/>
            <person name="Jantzen J.R."/>
            <person name="von Schalburg K.R."/>
            <person name="Lemon C."/>
            <person name="Bird N.H."/>
            <person name="Koop B.F."/>
        </authorList>
    </citation>
    <scope>NUCLEOTIDE SEQUENCE</scope>
</reference>
<dbReference type="OMA" id="PHTRSID"/>
<accession>A0A3P8YH76</accession>
<dbReference type="AlphaFoldDB" id="A0A3P8YH76"/>
<dbReference type="InterPro" id="IPR010622">
    <property type="entry name" value="FAST_Leu-rich"/>
</dbReference>
<dbReference type="GO" id="GO:0044528">
    <property type="term" value="P:regulation of mitochondrial mRNA stability"/>
    <property type="evidence" value="ECO:0007669"/>
    <property type="project" value="InterPro"/>
</dbReference>
<sequence length="702" mass="79218">LFCVTEKCNHYSVSSSRRLSSTKNSLVDLAFNMAPGATVEKVSNYRTKPLCPDVKTDPRAFQRCRQEYSAMTLDLSQRPFPIQSKQAFLLLNKVAVLKGSMEPADVTGFLSKLSHLHQEQAPLVREDTRFIMLLRYAVENLRYFTNSQLLEVLTSFVWLGLPSTHSMLGLYEAELCRRAGELGLHELLLAADLWRCLGRAVPQYLQCLYDSASLHLSQVGVPELVQLMYVIGEGRRCPTELVQPLEQILQRNLPHLEPEEIGTVCLGLFKSQTTLSAGVVKRLVDRAHSVVYEMSDFAVVNVLKLLRFSYLDHQVWLEVMAHEVPRRAPGMGVQALMHVALTCSALHYRDERILLAVAKRLPSLAPHCRSKDAGKLMWAFGSLGVSPSQCPDFYPSLIEAVRQREAEFQRYPEHLLTGLLGLAFTCQFPEDLLALALSPEFVSLASKSRQLELKKDLFTLDGTVALELPHWTGPRLSRELREETTEMLWRFAQKDVCQKAEVLEAEDVLRNLLGGEQFVSKRMILPHTRSIDLEVHLDPGGQVLPLTSGWEKVNTGITLTEDLLAELTNGRKTKTPLPSTQAAQRPLLQRTEPDEGGRLFSVGVDLTDGLIGALIKRGNPAPRGNHKDSKSPVRLAIQVTNRNHFCYHSERLLGLHAMKRRQLVLSGYRVVELPHREWFPLLRRTRAEKMAYMHCKVFGTLD</sequence>